<dbReference type="RefSeq" id="WP_338007125.1">
    <property type="nucleotide sequence ID" value="NZ_JAOPKB010000002.1"/>
</dbReference>
<reference evidence="2 3" key="1">
    <citation type="submission" date="2022-09" db="EMBL/GenBank/DDBJ databases">
        <title>Enrichment on poylsaccharides allowed isolation of novel metabolic and taxonomic groups of Haloarchaea.</title>
        <authorList>
            <person name="Sorokin D.Y."/>
            <person name="Elcheninov A.G."/>
            <person name="Khizhniak T.V."/>
            <person name="Kolganova T.V."/>
            <person name="Kublanov I.V."/>
        </authorList>
    </citation>
    <scope>NUCLEOTIDE SEQUENCE [LARGE SCALE GENOMIC DNA]</scope>
    <source>
        <strain evidence="2 3">AArc-m2/3/4</strain>
    </source>
</reference>
<organism evidence="2 3">
    <name type="scientific">Natronoglomus mannanivorans</name>
    <dbReference type="NCBI Taxonomy" id="2979990"/>
    <lineage>
        <taxon>Archaea</taxon>
        <taxon>Methanobacteriati</taxon>
        <taxon>Methanobacteriota</taxon>
        <taxon>Stenosarchaea group</taxon>
        <taxon>Halobacteria</taxon>
        <taxon>Halobacteriales</taxon>
        <taxon>Natrialbaceae</taxon>
        <taxon>Natronoglomus</taxon>
    </lineage>
</organism>
<protein>
    <submittedName>
        <fullName evidence="2">Uncharacterized protein</fullName>
    </submittedName>
</protein>
<comment type="caution">
    <text evidence="2">The sequence shown here is derived from an EMBL/GenBank/DDBJ whole genome shotgun (WGS) entry which is preliminary data.</text>
</comment>
<dbReference type="EMBL" id="JAOPKB010000002">
    <property type="protein sequence ID" value="MCU4972043.1"/>
    <property type="molecule type" value="Genomic_DNA"/>
</dbReference>
<keyword evidence="3" id="KW-1185">Reference proteome</keyword>
<name>A0ABT2QAV1_9EURY</name>
<evidence type="ECO:0000313" key="2">
    <source>
        <dbReference type="EMBL" id="MCU4972043.1"/>
    </source>
</evidence>
<feature type="region of interest" description="Disordered" evidence="1">
    <location>
        <begin position="61"/>
        <end position="82"/>
    </location>
</feature>
<evidence type="ECO:0000313" key="3">
    <source>
        <dbReference type="Proteomes" id="UP001320972"/>
    </source>
</evidence>
<sequence length="137" mass="16137">MSDESPEETELWKAIQEAKDDEFVQPEQPFEVYEDVPWEVIPEEGEKLKLLTYDEHVESDVFDMPESNERNSPVLERSDATQGMDTTHWDMFEIACTGDDCDGRCYPLHPETDPDHNRVQCYECERVYEIQLETKEQ</sequence>
<accession>A0ABT2QAV1</accession>
<proteinExistence type="predicted"/>
<evidence type="ECO:0000256" key="1">
    <source>
        <dbReference type="SAM" id="MobiDB-lite"/>
    </source>
</evidence>
<gene>
    <name evidence="2" type="ORF">OB955_04755</name>
</gene>
<dbReference type="Proteomes" id="UP001320972">
    <property type="component" value="Unassembled WGS sequence"/>
</dbReference>